<evidence type="ECO:0000313" key="2">
    <source>
        <dbReference type="EMBL" id="ADY56218.1"/>
    </source>
</evidence>
<accession>F0T0S9</accession>
<dbReference type="Proteomes" id="UP000007488">
    <property type="component" value="Chromosome"/>
</dbReference>
<dbReference type="EMBL" id="CP002547">
    <property type="protein sequence ID" value="ADY56218.1"/>
    <property type="molecule type" value="Genomic_DNA"/>
</dbReference>
<proteinExistence type="predicted"/>
<gene>
    <name evidence="2" type="ordered locus">Sgly_1922</name>
</gene>
<name>F0T0S9_SYNGF</name>
<protein>
    <submittedName>
        <fullName evidence="2">Peptidoglycan-binding lysin domain protein</fullName>
    </submittedName>
</protein>
<dbReference type="AlphaFoldDB" id="F0T0S9"/>
<dbReference type="Pfam" id="PF01476">
    <property type="entry name" value="LysM"/>
    <property type="match status" value="1"/>
</dbReference>
<dbReference type="InterPro" id="IPR018392">
    <property type="entry name" value="LysM"/>
</dbReference>
<dbReference type="SUPFAM" id="SSF54106">
    <property type="entry name" value="LysM domain"/>
    <property type="match status" value="1"/>
</dbReference>
<sequence length="133" mass="15140">MEYVIQPGDNFYHLSQKNGGSWQEYVNLNPGVNPCNLTVGTKIMVPEDNRMNGVSPSRCDDVMIEVEGLRIRVLRLGETRVPHESHVIIPQTEVHKIECPVKGTIETRIMISNISIVNSPYHQDRRSETQNRS</sequence>
<reference evidence="2 3" key="1">
    <citation type="journal article" date="2011" name="Stand. Genomic Sci.">
        <title>Complete genome sequence of Syntrophobotulus glycolicus type strain (FlGlyR).</title>
        <authorList>
            <person name="Han C."/>
            <person name="Mwirichia R."/>
            <person name="Chertkov O."/>
            <person name="Held B."/>
            <person name="Lapidus A."/>
            <person name="Nolan M."/>
            <person name="Lucas S."/>
            <person name="Hammon N."/>
            <person name="Deshpande S."/>
            <person name="Cheng J.F."/>
            <person name="Tapia R."/>
            <person name="Goodwin L."/>
            <person name="Pitluck S."/>
            <person name="Huntemann M."/>
            <person name="Liolios K."/>
            <person name="Ivanova N."/>
            <person name="Pagani I."/>
            <person name="Mavromatis K."/>
            <person name="Ovchinikova G."/>
            <person name="Pati A."/>
            <person name="Chen A."/>
            <person name="Palaniappan K."/>
            <person name="Land M."/>
            <person name="Hauser L."/>
            <person name="Brambilla E.M."/>
            <person name="Rohde M."/>
            <person name="Spring S."/>
            <person name="Sikorski J."/>
            <person name="Goker M."/>
            <person name="Woyke T."/>
            <person name="Bristow J."/>
            <person name="Eisen J.A."/>
            <person name="Markowitz V."/>
            <person name="Hugenholtz P."/>
            <person name="Kyrpides N.C."/>
            <person name="Klenk H.P."/>
            <person name="Detter J.C."/>
        </authorList>
    </citation>
    <scope>NUCLEOTIDE SEQUENCE [LARGE SCALE GENOMIC DNA]</scope>
    <source>
        <strain evidence="3">DSM 8271 / FlGlyR</strain>
    </source>
</reference>
<dbReference type="KEGG" id="sgy:Sgly_1922"/>
<feature type="domain" description="LysM" evidence="1">
    <location>
        <begin position="1"/>
        <end position="45"/>
    </location>
</feature>
<keyword evidence="3" id="KW-1185">Reference proteome</keyword>
<dbReference type="InterPro" id="IPR036779">
    <property type="entry name" value="LysM_dom_sf"/>
</dbReference>
<dbReference type="SMART" id="SM00257">
    <property type="entry name" value="LysM"/>
    <property type="match status" value="1"/>
</dbReference>
<dbReference type="CDD" id="cd00118">
    <property type="entry name" value="LysM"/>
    <property type="match status" value="1"/>
</dbReference>
<reference evidence="3" key="2">
    <citation type="submission" date="2011-02" db="EMBL/GenBank/DDBJ databases">
        <title>The complete genome of Syntrophobotulus glycolicus DSM 8271.</title>
        <authorList>
            <person name="Lucas S."/>
            <person name="Copeland A."/>
            <person name="Lapidus A."/>
            <person name="Bruce D."/>
            <person name="Goodwin L."/>
            <person name="Pitluck S."/>
            <person name="Kyrpides N."/>
            <person name="Mavromatis K."/>
            <person name="Pagani I."/>
            <person name="Ivanova N."/>
            <person name="Mikhailova N."/>
            <person name="Chertkov O."/>
            <person name="Held B."/>
            <person name="Detter J.C."/>
            <person name="Tapia R."/>
            <person name="Han C."/>
            <person name="Land M."/>
            <person name="Hauser L."/>
            <person name="Markowitz V."/>
            <person name="Cheng J.-F."/>
            <person name="Hugenholtz P."/>
            <person name="Woyke T."/>
            <person name="Wu D."/>
            <person name="Spring S."/>
            <person name="Schroeder M."/>
            <person name="Brambilla E."/>
            <person name="Klenk H.-P."/>
            <person name="Eisen J.A."/>
        </authorList>
    </citation>
    <scope>NUCLEOTIDE SEQUENCE [LARGE SCALE GENOMIC DNA]</scope>
    <source>
        <strain evidence="3">DSM 8271 / FlGlyR</strain>
    </source>
</reference>
<evidence type="ECO:0000259" key="1">
    <source>
        <dbReference type="PROSITE" id="PS51782"/>
    </source>
</evidence>
<dbReference type="RefSeq" id="WP_013625086.1">
    <property type="nucleotide sequence ID" value="NC_015172.1"/>
</dbReference>
<organism evidence="2 3">
    <name type="scientific">Syntrophobotulus glycolicus (strain DSM 8271 / FlGlyR)</name>
    <dbReference type="NCBI Taxonomy" id="645991"/>
    <lineage>
        <taxon>Bacteria</taxon>
        <taxon>Bacillati</taxon>
        <taxon>Bacillota</taxon>
        <taxon>Clostridia</taxon>
        <taxon>Eubacteriales</taxon>
        <taxon>Desulfitobacteriaceae</taxon>
        <taxon>Syntrophobotulus</taxon>
    </lineage>
</organism>
<dbReference type="PROSITE" id="PS51782">
    <property type="entry name" value="LYSM"/>
    <property type="match status" value="1"/>
</dbReference>
<dbReference type="HOGENOM" id="CLU_124349_0_0_9"/>
<evidence type="ECO:0000313" key="3">
    <source>
        <dbReference type="Proteomes" id="UP000007488"/>
    </source>
</evidence>
<dbReference type="STRING" id="645991.Sgly_1922"/>
<dbReference type="eggNOG" id="COG1388">
    <property type="taxonomic scope" value="Bacteria"/>
</dbReference>
<dbReference type="Gene3D" id="3.10.350.10">
    <property type="entry name" value="LysM domain"/>
    <property type="match status" value="1"/>
</dbReference>